<gene>
    <name evidence="22" type="ORF">Tcan_14237</name>
</gene>
<dbReference type="InterPro" id="IPR042097">
    <property type="entry name" value="Aminopeptidase_N-like_N_sf"/>
</dbReference>
<keyword evidence="6 14" id="KW-0479">Metal-binding</keyword>
<feature type="binding site" evidence="14">
    <location>
        <position position="562"/>
    </location>
    <ligand>
        <name>Zn(2+)</name>
        <dbReference type="ChEBI" id="CHEBI:29105"/>
        <note>catalytic</note>
    </ligand>
</feature>
<evidence type="ECO:0000256" key="6">
    <source>
        <dbReference type="ARBA" id="ARBA00022723"/>
    </source>
</evidence>
<dbReference type="PRINTS" id="PR00756">
    <property type="entry name" value="ALADIPTASE"/>
</dbReference>
<dbReference type="PANTHER" id="PTHR11533:SF301">
    <property type="entry name" value="AMINOPEPTIDASE"/>
    <property type="match status" value="1"/>
</dbReference>
<evidence type="ECO:0000256" key="7">
    <source>
        <dbReference type="ARBA" id="ARBA00022801"/>
    </source>
</evidence>
<dbReference type="InterPro" id="IPR014782">
    <property type="entry name" value="Peptidase_M1_dom"/>
</dbReference>
<dbReference type="CDD" id="cd09601">
    <property type="entry name" value="M1_APN-Q_like"/>
    <property type="match status" value="1"/>
</dbReference>
<keyword evidence="10 17" id="KW-0472">Membrane</keyword>
<feature type="domain" description="Peptidase M1 membrane alanine aminopeptidase" evidence="19">
    <location>
        <begin position="490"/>
        <end position="718"/>
    </location>
</feature>
<evidence type="ECO:0000256" key="13">
    <source>
        <dbReference type="PIRSR" id="PIRSR634016-1"/>
    </source>
</evidence>
<dbReference type="InterPro" id="IPR001930">
    <property type="entry name" value="Peptidase_M1"/>
</dbReference>
<comment type="subcellular location">
    <subcellularLocation>
        <location evidence="1">Cell membrane</location>
    </subcellularLocation>
</comment>
<sequence length="1160" mass="133620">MNASQIRVTFFIICLPDGVYSLRTHSTCSTAIRIDDDDLFVGRFDPRSGGPSKESNTRLEDVDLSDQRGLIAMADSAEKAEKVTEPVASVNGGKKAEYEPALKKPQKITCSKSTALLLFLIALASVILSSFVTFWITKGIYDHSMDIKPLMDEAALESSTLTEQEAFDDEPEGDEPTAAELRLPKNLSPLWYNITLKTFLPGYVELPSGRNLTFDAALIVKFRVNEATNKIVMNAVKLNFSDNMEKYKLLQSNEGKSVPVKRFRRADIENGSENATETEPTEDEEEVTDSPVEEDEEQSTSEAPLERPNTTKERTKPVKVAAHAQVKNVIVNETVEMVIFELDDELRPDEEYYFQLLYTGLIDNKLFGLYLSQYTDDAGNRRYAAVTHMEPTDARRMVPCFDEPEFKAVWKVKVIHPSGTVAISNGIELKNAVKSDNPDWVVTTFKETLPMSSYLLALAVTDFEFNEGKTNRGTRFRIWSRKEAINQTVYALESGIKALEFYEDFYEIPFPLEKQDMIALPDFAVGAMENWGLVTYRERYLLYDSRLYSPMQKASVAIVVAHELAHQWFGNLVTMKWWNDLWLNEGFATFMEYLGADAISQGNFRMGEYFLIDAVDAALRRDARASSHPLYFPIDKAEDVSEAFDDITYEKGASIIHMIEDVMGVENFKKGLTIYLNRYRLSNAAHNDLWSALNEAVPDTLLAWNGEKLDIQDFASKWTEQMGYPVVEVRRLDPKRIELHQKRFKWDDNSLEKEKFRNAKFWYKYDIPIWYEINGEEKPMEWLHEDSAQGVDLKPDELLVVNSGARGFYRVNYNAECWHKIIDQLLDDHNKIDVRSRARIIDDAFALAEAGHISYEIPLNISMYLPGETEFLPWTMAFSGFGTILSNFDDEPEVEEVREFLDSLVAPLYEHIDWDKLNISYLDEKQFFENELDYNIIRQYCAIRNIDCTERLVNLFKTNLLDACEGDEVLASECSRVPIPVRAIVYCEGVKQSAEKTWNKMFELYQRERVQVERDRLLVGLTCSRDTLTLKKLLNLASNLNDTSIRLQDAPTVFRSISGRGVGSKIIFDYFQDNFPRLYKELREQQTLLRRIIASGTNVRGDRKLSQLEAFIKKHKRQTSKLDIFEQQLEVSKTNTLWLNRNFELLTQWFKKQNEQQRMR</sequence>
<keyword evidence="12" id="KW-0325">Glycoprotein</keyword>
<dbReference type="Gene3D" id="2.60.40.1910">
    <property type="match status" value="1"/>
</dbReference>
<dbReference type="GO" id="GO:0005886">
    <property type="term" value="C:plasma membrane"/>
    <property type="evidence" value="ECO:0007669"/>
    <property type="project" value="UniProtKB-SubCell"/>
</dbReference>
<dbReference type="FunFam" id="1.10.390.10:FF:000006">
    <property type="entry name" value="Puromycin-sensitive aminopeptidase"/>
    <property type="match status" value="1"/>
</dbReference>
<evidence type="ECO:0000259" key="19">
    <source>
        <dbReference type="Pfam" id="PF01433"/>
    </source>
</evidence>
<dbReference type="OrthoDB" id="10031169at2759"/>
<keyword evidence="5" id="KW-0645">Protease</keyword>
<evidence type="ECO:0000256" key="4">
    <source>
        <dbReference type="ARBA" id="ARBA00022475"/>
    </source>
</evidence>
<evidence type="ECO:0000256" key="16">
    <source>
        <dbReference type="SAM" id="MobiDB-lite"/>
    </source>
</evidence>
<dbReference type="STRING" id="6265.A0A0B2VMY4"/>
<dbReference type="Gene3D" id="1.25.50.20">
    <property type="match status" value="1"/>
</dbReference>
<evidence type="ECO:0000256" key="2">
    <source>
        <dbReference type="ARBA" id="ARBA00010136"/>
    </source>
</evidence>
<dbReference type="InterPro" id="IPR045357">
    <property type="entry name" value="Aminopeptidase_N-like_N"/>
</dbReference>
<evidence type="ECO:0000256" key="1">
    <source>
        <dbReference type="ARBA" id="ARBA00004236"/>
    </source>
</evidence>
<keyword evidence="17" id="KW-1133">Transmembrane helix</keyword>
<feature type="binding site" evidence="14">
    <location>
        <position position="566"/>
    </location>
    <ligand>
        <name>Zn(2+)</name>
        <dbReference type="ChEBI" id="CHEBI:29105"/>
        <note>catalytic</note>
    </ligand>
</feature>
<dbReference type="Pfam" id="PF01433">
    <property type="entry name" value="Peptidase_M1"/>
    <property type="match status" value="1"/>
</dbReference>
<keyword evidence="3 22" id="KW-0031">Aminopeptidase</keyword>
<dbReference type="SUPFAM" id="SSF63737">
    <property type="entry name" value="Leukotriene A4 hydrolase N-terminal domain"/>
    <property type="match status" value="1"/>
</dbReference>
<keyword evidence="4" id="KW-1003">Cell membrane</keyword>
<comment type="caution">
    <text evidence="22">The sequence shown here is derived from an EMBL/GenBank/DDBJ whole genome shotgun (WGS) entry which is preliminary data.</text>
</comment>
<evidence type="ECO:0000256" key="15">
    <source>
        <dbReference type="PIRSR" id="PIRSR634016-4"/>
    </source>
</evidence>
<dbReference type="Pfam" id="PF11838">
    <property type="entry name" value="ERAP1_C"/>
    <property type="match status" value="1"/>
</dbReference>
<evidence type="ECO:0000259" key="20">
    <source>
        <dbReference type="Pfam" id="PF11838"/>
    </source>
</evidence>
<keyword evidence="8 14" id="KW-0862">Zinc</keyword>
<reference evidence="22 23" key="1">
    <citation type="submission" date="2014-11" db="EMBL/GenBank/DDBJ databases">
        <title>Genetic blueprint of the zoonotic pathogen Toxocara canis.</title>
        <authorList>
            <person name="Zhu X.-Q."/>
            <person name="Korhonen P.K."/>
            <person name="Cai H."/>
            <person name="Young N.D."/>
            <person name="Nejsum P."/>
            <person name="von Samson-Himmelstjerna G."/>
            <person name="Boag P.R."/>
            <person name="Tan P."/>
            <person name="Li Q."/>
            <person name="Min J."/>
            <person name="Yang Y."/>
            <person name="Wang X."/>
            <person name="Fang X."/>
            <person name="Hall R.S."/>
            <person name="Hofmann A."/>
            <person name="Sternberg P.W."/>
            <person name="Jex A.R."/>
            <person name="Gasser R.B."/>
        </authorList>
    </citation>
    <scope>NUCLEOTIDE SEQUENCE [LARGE SCALE GENOMIC DNA]</scope>
    <source>
        <strain evidence="22">PN_DK_2014</strain>
    </source>
</reference>
<protein>
    <submittedName>
        <fullName evidence="22">Aminopeptidase N</fullName>
    </submittedName>
</protein>
<evidence type="ECO:0000256" key="17">
    <source>
        <dbReference type="SAM" id="Phobius"/>
    </source>
</evidence>
<evidence type="ECO:0000256" key="10">
    <source>
        <dbReference type="ARBA" id="ARBA00023136"/>
    </source>
</evidence>
<evidence type="ECO:0000313" key="23">
    <source>
        <dbReference type="Proteomes" id="UP000031036"/>
    </source>
</evidence>
<dbReference type="FunFam" id="1.25.50.20:FF:000001">
    <property type="entry name" value="Aminopeptidase"/>
    <property type="match status" value="1"/>
</dbReference>
<proteinExistence type="inferred from homology"/>
<comment type="similarity">
    <text evidence="2">Belongs to the peptidase M1 family.</text>
</comment>
<evidence type="ECO:0000259" key="21">
    <source>
        <dbReference type="Pfam" id="PF17900"/>
    </source>
</evidence>
<dbReference type="Gene3D" id="2.60.40.1730">
    <property type="entry name" value="tricorn interacting facor f3 domain"/>
    <property type="match status" value="2"/>
</dbReference>
<evidence type="ECO:0000256" key="18">
    <source>
        <dbReference type="SAM" id="SignalP"/>
    </source>
</evidence>
<keyword evidence="7" id="KW-0378">Hydrolase</keyword>
<keyword evidence="11" id="KW-1015">Disulfide bond</keyword>
<dbReference type="InterPro" id="IPR050344">
    <property type="entry name" value="Peptidase_M1_aminopeptidases"/>
</dbReference>
<evidence type="ECO:0000256" key="8">
    <source>
        <dbReference type="ARBA" id="ARBA00022833"/>
    </source>
</evidence>
<keyword evidence="23" id="KW-1185">Reference proteome</keyword>
<feature type="domain" description="ERAP1-like C-terminal" evidence="20">
    <location>
        <begin position="799"/>
        <end position="1130"/>
    </location>
</feature>
<dbReference type="GO" id="GO:0005615">
    <property type="term" value="C:extracellular space"/>
    <property type="evidence" value="ECO:0007669"/>
    <property type="project" value="TreeGrafter"/>
</dbReference>
<feature type="region of interest" description="Disordered" evidence="16">
    <location>
        <begin position="261"/>
        <end position="319"/>
    </location>
</feature>
<keyword evidence="9" id="KW-0482">Metalloprotease</keyword>
<dbReference type="PANTHER" id="PTHR11533">
    <property type="entry name" value="PROTEASE M1 ZINC METALLOPROTEASE"/>
    <property type="match status" value="1"/>
</dbReference>
<accession>A0A0B2VMY4</accession>
<dbReference type="AlphaFoldDB" id="A0A0B2VMY4"/>
<dbReference type="MEROPS" id="M01.015"/>
<feature type="transmembrane region" description="Helical" evidence="17">
    <location>
        <begin position="114"/>
        <end position="136"/>
    </location>
</feature>
<dbReference type="Gene3D" id="1.10.390.10">
    <property type="entry name" value="Neutral Protease Domain 2"/>
    <property type="match status" value="1"/>
</dbReference>
<evidence type="ECO:0000256" key="9">
    <source>
        <dbReference type="ARBA" id="ARBA00023049"/>
    </source>
</evidence>
<keyword evidence="18" id="KW-0732">Signal</keyword>
<dbReference type="Proteomes" id="UP000031036">
    <property type="component" value="Unassembled WGS sequence"/>
</dbReference>
<dbReference type="GO" id="GO:0070006">
    <property type="term" value="F:metalloaminopeptidase activity"/>
    <property type="evidence" value="ECO:0007669"/>
    <property type="project" value="TreeGrafter"/>
</dbReference>
<dbReference type="GO" id="GO:0043171">
    <property type="term" value="P:peptide catabolic process"/>
    <property type="evidence" value="ECO:0007669"/>
    <property type="project" value="TreeGrafter"/>
</dbReference>
<dbReference type="InterPro" id="IPR027268">
    <property type="entry name" value="Peptidase_M4/M1_CTD_sf"/>
</dbReference>
<evidence type="ECO:0000256" key="14">
    <source>
        <dbReference type="PIRSR" id="PIRSR634016-3"/>
    </source>
</evidence>
<dbReference type="InterPro" id="IPR034016">
    <property type="entry name" value="M1_APN-typ"/>
</dbReference>
<keyword evidence="17" id="KW-0812">Transmembrane</keyword>
<name>A0A0B2VMY4_TOXCA</name>
<evidence type="ECO:0000256" key="3">
    <source>
        <dbReference type="ARBA" id="ARBA00022438"/>
    </source>
</evidence>
<dbReference type="GO" id="GO:0006508">
    <property type="term" value="P:proteolysis"/>
    <property type="evidence" value="ECO:0007669"/>
    <property type="project" value="UniProtKB-KW"/>
</dbReference>
<dbReference type="SUPFAM" id="SSF55486">
    <property type="entry name" value="Metalloproteases ('zincins'), catalytic domain"/>
    <property type="match status" value="1"/>
</dbReference>
<feature type="domain" description="Aminopeptidase N-like N-terminal" evidence="21">
    <location>
        <begin position="323"/>
        <end position="455"/>
    </location>
</feature>
<feature type="binding site" evidence="14">
    <location>
        <position position="585"/>
    </location>
    <ligand>
        <name>Zn(2+)</name>
        <dbReference type="ChEBI" id="CHEBI:29105"/>
        <note>catalytic</note>
    </ligand>
</feature>
<dbReference type="GO" id="GO:0042277">
    <property type="term" value="F:peptide binding"/>
    <property type="evidence" value="ECO:0007669"/>
    <property type="project" value="TreeGrafter"/>
</dbReference>
<feature type="chain" id="PRO_5002080228" evidence="18">
    <location>
        <begin position="22"/>
        <end position="1160"/>
    </location>
</feature>
<evidence type="ECO:0000256" key="5">
    <source>
        <dbReference type="ARBA" id="ARBA00022670"/>
    </source>
</evidence>
<feature type="compositionally biased region" description="Acidic residues" evidence="16">
    <location>
        <begin position="279"/>
        <end position="299"/>
    </location>
</feature>
<dbReference type="EMBL" id="JPKZ01001280">
    <property type="protein sequence ID" value="KHN82928.1"/>
    <property type="molecule type" value="Genomic_DNA"/>
</dbReference>
<dbReference type="Pfam" id="PF17900">
    <property type="entry name" value="Peptidase_M1_N"/>
    <property type="match status" value="1"/>
</dbReference>
<evidence type="ECO:0000256" key="11">
    <source>
        <dbReference type="ARBA" id="ARBA00023157"/>
    </source>
</evidence>
<dbReference type="GO" id="GO:0005737">
    <property type="term" value="C:cytoplasm"/>
    <property type="evidence" value="ECO:0007669"/>
    <property type="project" value="TreeGrafter"/>
</dbReference>
<feature type="signal peptide" evidence="18">
    <location>
        <begin position="1"/>
        <end position="21"/>
    </location>
</feature>
<feature type="active site" description="Proton acceptor" evidence="13">
    <location>
        <position position="563"/>
    </location>
</feature>
<dbReference type="InterPro" id="IPR024571">
    <property type="entry name" value="ERAP1-like_C_dom"/>
</dbReference>
<organism evidence="22 23">
    <name type="scientific">Toxocara canis</name>
    <name type="common">Canine roundworm</name>
    <dbReference type="NCBI Taxonomy" id="6265"/>
    <lineage>
        <taxon>Eukaryota</taxon>
        <taxon>Metazoa</taxon>
        <taxon>Ecdysozoa</taxon>
        <taxon>Nematoda</taxon>
        <taxon>Chromadorea</taxon>
        <taxon>Rhabditida</taxon>
        <taxon>Spirurina</taxon>
        <taxon>Ascaridomorpha</taxon>
        <taxon>Ascaridoidea</taxon>
        <taxon>Toxocaridae</taxon>
        <taxon>Toxocara</taxon>
    </lineage>
</organism>
<dbReference type="GO" id="GO:0008270">
    <property type="term" value="F:zinc ion binding"/>
    <property type="evidence" value="ECO:0007669"/>
    <property type="project" value="InterPro"/>
</dbReference>
<evidence type="ECO:0000313" key="22">
    <source>
        <dbReference type="EMBL" id="KHN82928.1"/>
    </source>
</evidence>
<evidence type="ECO:0000256" key="12">
    <source>
        <dbReference type="ARBA" id="ARBA00023180"/>
    </source>
</evidence>
<dbReference type="OMA" id="AFITWHI"/>
<comment type="cofactor">
    <cofactor evidence="14">
        <name>Zn(2+)</name>
        <dbReference type="ChEBI" id="CHEBI:29105"/>
    </cofactor>
    <text evidence="14">Binds 1 zinc ion per subunit.</text>
</comment>
<feature type="site" description="Transition state stabilizer" evidence="15">
    <location>
        <position position="649"/>
    </location>
</feature>